<feature type="region of interest" description="Disordered" evidence="1">
    <location>
        <begin position="1"/>
        <end position="22"/>
    </location>
</feature>
<dbReference type="STRING" id="136037.A0A067R0R8"/>
<sequence>MQAGQSLLFSGQPNEDNPHQGRVGILLSKGARNSLIDWKPVSSRLMTARFKGRVRNVTIVKCYAPTEEANEDLKTRLLAAPRHHNELQQGYPDGYGKSKRQGQIREPGIGAGHGEAWGGCH</sequence>
<proteinExistence type="predicted"/>
<protein>
    <submittedName>
        <fullName evidence="2">Uncharacterized protein</fullName>
    </submittedName>
</protein>
<keyword evidence="3" id="KW-1185">Reference proteome</keyword>
<evidence type="ECO:0000313" key="3">
    <source>
        <dbReference type="Proteomes" id="UP000027135"/>
    </source>
</evidence>
<dbReference type="AlphaFoldDB" id="A0A067R0R8"/>
<organism evidence="2 3">
    <name type="scientific">Zootermopsis nevadensis</name>
    <name type="common">Dampwood termite</name>
    <dbReference type="NCBI Taxonomy" id="136037"/>
    <lineage>
        <taxon>Eukaryota</taxon>
        <taxon>Metazoa</taxon>
        <taxon>Ecdysozoa</taxon>
        <taxon>Arthropoda</taxon>
        <taxon>Hexapoda</taxon>
        <taxon>Insecta</taxon>
        <taxon>Pterygota</taxon>
        <taxon>Neoptera</taxon>
        <taxon>Polyneoptera</taxon>
        <taxon>Dictyoptera</taxon>
        <taxon>Blattodea</taxon>
        <taxon>Blattoidea</taxon>
        <taxon>Termitoidae</taxon>
        <taxon>Termopsidae</taxon>
        <taxon>Zootermopsis</taxon>
    </lineage>
</organism>
<dbReference type="EMBL" id="KK853023">
    <property type="protein sequence ID" value="KDR12355.1"/>
    <property type="molecule type" value="Genomic_DNA"/>
</dbReference>
<gene>
    <name evidence="2" type="ORF">L798_13779</name>
</gene>
<evidence type="ECO:0000313" key="2">
    <source>
        <dbReference type="EMBL" id="KDR12355.1"/>
    </source>
</evidence>
<dbReference type="OMA" id="PRHHNEL"/>
<feature type="compositionally biased region" description="Gly residues" evidence="1">
    <location>
        <begin position="109"/>
        <end position="121"/>
    </location>
</feature>
<name>A0A067R0R8_ZOONE</name>
<reference evidence="2 3" key="1">
    <citation type="journal article" date="2014" name="Nat. Commun.">
        <title>Molecular traces of alternative social organization in a termite genome.</title>
        <authorList>
            <person name="Terrapon N."/>
            <person name="Li C."/>
            <person name="Robertson H.M."/>
            <person name="Ji L."/>
            <person name="Meng X."/>
            <person name="Booth W."/>
            <person name="Chen Z."/>
            <person name="Childers C.P."/>
            <person name="Glastad K.M."/>
            <person name="Gokhale K."/>
            <person name="Gowin J."/>
            <person name="Gronenberg W."/>
            <person name="Hermansen R.A."/>
            <person name="Hu H."/>
            <person name="Hunt B.G."/>
            <person name="Huylmans A.K."/>
            <person name="Khalil S.M."/>
            <person name="Mitchell R.D."/>
            <person name="Munoz-Torres M.C."/>
            <person name="Mustard J.A."/>
            <person name="Pan H."/>
            <person name="Reese J.T."/>
            <person name="Scharf M.E."/>
            <person name="Sun F."/>
            <person name="Vogel H."/>
            <person name="Xiao J."/>
            <person name="Yang W."/>
            <person name="Yang Z."/>
            <person name="Yang Z."/>
            <person name="Zhou J."/>
            <person name="Zhu J."/>
            <person name="Brent C.S."/>
            <person name="Elsik C.G."/>
            <person name="Goodisman M.A."/>
            <person name="Liberles D.A."/>
            <person name="Roe R.M."/>
            <person name="Vargo E.L."/>
            <person name="Vilcinskas A."/>
            <person name="Wang J."/>
            <person name="Bornberg-Bauer E."/>
            <person name="Korb J."/>
            <person name="Zhang G."/>
            <person name="Liebig J."/>
        </authorList>
    </citation>
    <scope>NUCLEOTIDE SEQUENCE [LARGE SCALE GENOMIC DNA]</scope>
    <source>
        <tissue evidence="2">Whole organism</tissue>
    </source>
</reference>
<evidence type="ECO:0000256" key="1">
    <source>
        <dbReference type="SAM" id="MobiDB-lite"/>
    </source>
</evidence>
<dbReference type="Proteomes" id="UP000027135">
    <property type="component" value="Unassembled WGS sequence"/>
</dbReference>
<dbReference type="InParanoid" id="A0A067R0R8"/>
<feature type="region of interest" description="Disordered" evidence="1">
    <location>
        <begin position="85"/>
        <end position="121"/>
    </location>
</feature>
<accession>A0A067R0R8</accession>
<feature type="compositionally biased region" description="Polar residues" evidence="1">
    <location>
        <begin position="1"/>
        <end position="15"/>
    </location>
</feature>